<sequence>MEEAMKAGKIAESVLKRSVLRQLHTESEEVLLGAAVGEDCAAIDLRDQNTVVLSSDPVFGSLEQPEELAKRVVWRAVNNLASAGAAPVGIMVTVLFPTSANEPQLRTLIQKLSEACQAQKLAILGGHTEVTRAVNQPVITVTGVGRTQKDKLVRTSGVKPGMDIIATNWIALEGTVRIANAKEEELRTRYAQPFIDKAKKLEVYIPILSEAAVACMSGVSAMHDVSEGGIFAALWEMAEASGVGLEIDLKKIPLRQETVEICEFFGINPYKLVSGGCMLMAAADGNAIVREIEKAGGTASIIGKATDSNDRVLLNEDERRFLETPQTDEINKIGDLS</sequence>
<feature type="domain" description="PurM-like N-terminal" evidence="2">
    <location>
        <begin position="37"/>
        <end position="146"/>
    </location>
</feature>
<dbReference type="Pfam" id="PF02769">
    <property type="entry name" value="AIRS_C"/>
    <property type="match status" value="1"/>
</dbReference>
<name>A0A6L5YUX0_9FIRM</name>
<accession>A0A6L5YUX0</accession>
<dbReference type="InterPro" id="IPR010918">
    <property type="entry name" value="PurM-like_C_dom"/>
</dbReference>
<evidence type="ECO:0000256" key="1">
    <source>
        <dbReference type="ARBA" id="ARBA00006243"/>
    </source>
</evidence>
<dbReference type="InterPro" id="IPR016188">
    <property type="entry name" value="PurM-like_N"/>
</dbReference>
<proteinExistence type="inferred from homology"/>
<dbReference type="AlphaFoldDB" id="A0A6L5YUX0"/>
<evidence type="ECO:0000313" key="5">
    <source>
        <dbReference type="Proteomes" id="UP000474024"/>
    </source>
</evidence>
<evidence type="ECO:0000259" key="2">
    <source>
        <dbReference type="Pfam" id="PF00586"/>
    </source>
</evidence>
<dbReference type="InterPro" id="IPR011854">
    <property type="entry name" value="HypE"/>
</dbReference>
<dbReference type="Gene3D" id="3.30.1330.10">
    <property type="entry name" value="PurM-like, N-terminal domain"/>
    <property type="match status" value="1"/>
</dbReference>
<dbReference type="SUPFAM" id="SSF55326">
    <property type="entry name" value="PurM N-terminal domain-like"/>
    <property type="match status" value="1"/>
</dbReference>
<comment type="caution">
    <text evidence="4">The sequence shown here is derived from an EMBL/GenBank/DDBJ whole genome shotgun (WGS) entry which is preliminary data.</text>
</comment>
<dbReference type="PANTHER" id="PTHR30303:SF4">
    <property type="entry name" value="HYDROGENASE EXPRESSION_FORMATION PROTEIN HYPE"/>
    <property type="match status" value="1"/>
</dbReference>
<dbReference type="PIRSF" id="PIRSF005644">
    <property type="entry name" value="Hdrgns_mtr_HypE"/>
    <property type="match status" value="1"/>
</dbReference>
<protein>
    <submittedName>
        <fullName evidence="4">Hydrogenase maturation factor</fullName>
    </submittedName>
</protein>
<dbReference type="GO" id="GO:0051604">
    <property type="term" value="P:protein maturation"/>
    <property type="evidence" value="ECO:0007669"/>
    <property type="project" value="TreeGrafter"/>
</dbReference>
<dbReference type="Pfam" id="PF00586">
    <property type="entry name" value="AIRS"/>
    <property type="match status" value="1"/>
</dbReference>
<feature type="domain" description="PurM-like C-terminal" evidence="3">
    <location>
        <begin position="160"/>
        <end position="310"/>
    </location>
</feature>
<dbReference type="InterPro" id="IPR036921">
    <property type="entry name" value="PurM-like_N_sf"/>
</dbReference>
<dbReference type="Proteomes" id="UP000474024">
    <property type="component" value="Unassembled WGS sequence"/>
</dbReference>
<dbReference type="InterPro" id="IPR036676">
    <property type="entry name" value="PurM-like_C_sf"/>
</dbReference>
<dbReference type="PANTHER" id="PTHR30303">
    <property type="entry name" value="HYDROGENASE ISOENZYMES FORMATION PROTEIN HYPE"/>
    <property type="match status" value="1"/>
</dbReference>
<dbReference type="EMBL" id="VUNI01000020">
    <property type="protein sequence ID" value="MST75511.1"/>
    <property type="molecule type" value="Genomic_DNA"/>
</dbReference>
<comment type="similarity">
    <text evidence="1">Belongs to the HypE family.</text>
</comment>
<reference evidence="4 5" key="1">
    <citation type="submission" date="2019-08" db="EMBL/GenBank/DDBJ databases">
        <title>In-depth cultivation of the pig gut microbiome towards novel bacterial diversity and tailored functional studies.</title>
        <authorList>
            <person name="Wylensek D."/>
            <person name="Hitch T.C.A."/>
            <person name="Clavel T."/>
        </authorList>
    </citation>
    <scope>NUCLEOTIDE SEQUENCE [LARGE SCALE GENOMIC DNA]</scope>
    <source>
        <strain evidence="4 5">MUC/MUC-530-WT-4D</strain>
    </source>
</reference>
<evidence type="ECO:0000259" key="3">
    <source>
        <dbReference type="Pfam" id="PF02769"/>
    </source>
</evidence>
<gene>
    <name evidence="4" type="ORF">FYJ75_10860</name>
</gene>
<keyword evidence="5" id="KW-1185">Reference proteome</keyword>
<dbReference type="Gene3D" id="3.90.650.10">
    <property type="entry name" value="PurM-like C-terminal domain"/>
    <property type="match status" value="1"/>
</dbReference>
<organism evidence="4 5">
    <name type="scientific">Roseburia porci</name>
    <dbReference type="NCBI Taxonomy" id="2605790"/>
    <lineage>
        <taxon>Bacteria</taxon>
        <taxon>Bacillati</taxon>
        <taxon>Bacillota</taxon>
        <taxon>Clostridia</taxon>
        <taxon>Lachnospirales</taxon>
        <taxon>Lachnospiraceae</taxon>
        <taxon>Roseburia</taxon>
    </lineage>
</organism>
<dbReference type="SUPFAM" id="SSF56042">
    <property type="entry name" value="PurM C-terminal domain-like"/>
    <property type="match status" value="1"/>
</dbReference>
<evidence type="ECO:0000313" key="4">
    <source>
        <dbReference type="EMBL" id="MST75511.1"/>
    </source>
</evidence>
<dbReference type="CDD" id="cd06061">
    <property type="entry name" value="PurM-like1"/>
    <property type="match status" value="1"/>
</dbReference>